<dbReference type="PROSITE" id="PS50048">
    <property type="entry name" value="ZN2_CY6_FUNGAL_2"/>
    <property type="match status" value="1"/>
</dbReference>
<keyword evidence="6" id="KW-1185">Reference proteome</keyword>
<feature type="non-terminal residue" evidence="5">
    <location>
        <position position="1"/>
    </location>
</feature>
<reference evidence="5 6" key="1">
    <citation type="journal article" date="2018" name="Mol. Biol. Evol.">
        <title>Broad Genomic Sampling Reveals a Smut Pathogenic Ancestry of the Fungal Clade Ustilaginomycotina.</title>
        <authorList>
            <person name="Kijpornyongpan T."/>
            <person name="Mondo S.J."/>
            <person name="Barry K."/>
            <person name="Sandor L."/>
            <person name="Lee J."/>
            <person name="Lipzen A."/>
            <person name="Pangilinan J."/>
            <person name="LaButti K."/>
            <person name="Hainaut M."/>
            <person name="Henrissat B."/>
            <person name="Grigoriev I.V."/>
            <person name="Spatafora J.W."/>
            <person name="Aime M.C."/>
        </authorList>
    </citation>
    <scope>NUCLEOTIDE SEQUENCE [LARGE SCALE GENOMIC DNA]</scope>
    <source>
        <strain evidence="5 6">MCA 3645</strain>
    </source>
</reference>
<comment type="subcellular location">
    <subcellularLocation>
        <location evidence="1">Nucleus</location>
    </subcellularLocation>
</comment>
<feature type="compositionally biased region" description="Low complexity" evidence="3">
    <location>
        <begin position="129"/>
        <end position="140"/>
    </location>
</feature>
<dbReference type="GO" id="GO:0008270">
    <property type="term" value="F:zinc ion binding"/>
    <property type="evidence" value="ECO:0007669"/>
    <property type="project" value="InterPro"/>
</dbReference>
<proteinExistence type="predicted"/>
<keyword evidence="2" id="KW-0539">Nucleus</keyword>
<evidence type="ECO:0000259" key="4">
    <source>
        <dbReference type="PROSITE" id="PS50048"/>
    </source>
</evidence>
<dbReference type="SUPFAM" id="SSF57701">
    <property type="entry name" value="Zn2/Cys6 DNA-binding domain"/>
    <property type="match status" value="1"/>
</dbReference>
<dbReference type="Pfam" id="PF00172">
    <property type="entry name" value="Zn_clus"/>
    <property type="match status" value="1"/>
</dbReference>
<dbReference type="STRING" id="1882483.A0A317XXL8"/>
<evidence type="ECO:0000256" key="3">
    <source>
        <dbReference type="SAM" id="MobiDB-lite"/>
    </source>
</evidence>
<dbReference type="GO" id="GO:0005634">
    <property type="term" value="C:nucleus"/>
    <property type="evidence" value="ECO:0007669"/>
    <property type="project" value="UniProtKB-SubCell"/>
</dbReference>
<feature type="compositionally biased region" description="Polar residues" evidence="3">
    <location>
        <begin position="110"/>
        <end position="128"/>
    </location>
</feature>
<evidence type="ECO:0000256" key="1">
    <source>
        <dbReference type="ARBA" id="ARBA00004123"/>
    </source>
</evidence>
<gene>
    <name evidence="5" type="ORF">BCV70DRAFT_143450</name>
</gene>
<organism evidence="5 6">
    <name type="scientific">Testicularia cyperi</name>
    <dbReference type="NCBI Taxonomy" id="1882483"/>
    <lineage>
        <taxon>Eukaryota</taxon>
        <taxon>Fungi</taxon>
        <taxon>Dikarya</taxon>
        <taxon>Basidiomycota</taxon>
        <taxon>Ustilaginomycotina</taxon>
        <taxon>Ustilaginomycetes</taxon>
        <taxon>Ustilaginales</taxon>
        <taxon>Anthracoideaceae</taxon>
        <taxon>Testicularia</taxon>
    </lineage>
</organism>
<dbReference type="PANTHER" id="PTHR31001">
    <property type="entry name" value="UNCHARACTERIZED TRANSCRIPTIONAL REGULATORY PROTEIN"/>
    <property type="match status" value="1"/>
</dbReference>
<dbReference type="PROSITE" id="PS00463">
    <property type="entry name" value="ZN2_CY6_FUNGAL_1"/>
    <property type="match status" value="1"/>
</dbReference>
<sequence>QTAEADPPRARIACSFCRVRKLRCDGAHPCRHCERRGMDCVYAPTKHRRKSSDGAGLGGDAGATKDPAKGLTMSKSADASAQAQRNKRHKPSKSTSNGPSGSSLAIESATGPSPTSSETRQSDSSADPSTLSTSRATTATMGVSASSSQPGSDLAMIQNHDAPIPLQPDSVLNDEWWGDLLATLSENRHSSLRMVRHLLTRFVQSNAIFFGLLHAPTLFDVVSSTDGHRRADPALYLSVLAVAACDMHRAKVADEKTGDLRAASEASRRLSLQLASLASRYLQSSTMHEHGLSPATAQAASILALIKPDGSSEQRDLIHLVENTVRRLRLYETITRREPLLQDSEPDSPLYWSRPMTSKSAEAEVKYESIVRLCWTGMSHRFRRLIALPDEELDDENLPEFIQQVRPMAFWQPSLLPEHLPPPFFHSQDLMRRSAHLSRLIVSLAQLDRIKQLEDDGRPAEETMSKVRSTLASLDRLETAFVRHRPQTDAERQSVLGRTLQMFCRLHVWLRLTIWRKYGIWSHPDAETVESSSDSTVSSNCKVSGTVPLPLLSPVFHPTVEFWIGVVREMAEEMQRDFDSHVVDLMGLQSGIGDIDSLLRHTLCALDVADASGRPQTVIPVVDTAVFVLKR</sequence>
<accession>A0A317XXL8</accession>
<dbReference type="EMBL" id="KZ819188">
    <property type="protein sequence ID" value="PWZ02543.1"/>
    <property type="molecule type" value="Genomic_DNA"/>
</dbReference>
<protein>
    <recommendedName>
        <fullName evidence="4">Zn(2)-C6 fungal-type domain-containing protein</fullName>
    </recommendedName>
</protein>
<feature type="non-terminal residue" evidence="5">
    <location>
        <position position="631"/>
    </location>
</feature>
<feature type="compositionally biased region" description="Polar residues" evidence="3">
    <location>
        <begin position="73"/>
        <end position="84"/>
    </location>
</feature>
<dbReference type="Gene3D" id="4.10.240.10">
    <property type="entry name" value="Zn(2)-C6 fungal-type DNA-binding domain"/>
    <property type="match status" value="1"/>
</dbReference>
<dbReference type="SMART" id="SM00066">
    <property type="entry name" value="GAL4"/>
    <property type="match status" value="1"/>
</dbReference>
<name>A0A317XXL8_9BASI</name>
<dbReference type="InParanoid" id="A0A317XXL8"/>
<feature type="domain" description="Zn(2)-C6 fungal-type" evidence="4">
    <location>
        <begin position="13"/>
        <end position="42"/>
    </location>
</feature>
<evidence type="ECO:0000313" key="6">
    <source>
        <dbReference type="Proteomes" id="UP000246740"/>
    </source>
</evidence>
<dbReference type="CDD" id="cd12148">
    <property type="entry name" value="fungal_TF_MHR"/>
    <property type="match status" value="1"/>
</dbReference>
<feature type="compositionally biased region" description="Polar residues" evidence="3">
    <location>
        <begin position="141"/>
        <end position="151"/>
    </location>
</feature>
<dbReference type="OrthoDB" id="39175at2759"/>
<dbReference type="CDD" id="cd00067">
    <property type="entry name" value="GAL4"/>
    <property type="match status" value="1"/>
</dbReference>
<dbReference type="AlphaFoldDB" id="A0A317XXL8"/>
<dbReference type="InterPro" id="IPR036864">
    <property type="entry name" value="Zn2-C6_fun-type_DNA-bd_sf"/>
</dbReference>
<dbReference type="GO" id="GO:0000981">
    <property type="term" value="F:DNA-binding transcription factor activity, RNA polymerase II-specific"/>
    <property type="evidence" value="ECO:0007669"/>
    <property type="project" value="InterPro"/>
</dbReference>
<evidence type="ECO:0000313" key="5">
    <source>
        <dbReference type="EMBL" id="PWZ02543.1"/>
    </source>
</evidence>
<feature type="region of interest" description="Disordered" evidence="3">
    <location>
        <begin position="46"/>
        <end position="153"/>
    </location>
</feature>
<dbReference type="Proteomes" id="UP000246740">
    <property type="component" value="Unassembled WGS sequence"/>
</dbReference>
<dbReference type="InterPro" id="IPR001138">
    <property type="entry name" value="Zn2Cys6_DnaBD"/>
</dbReference>
<dbReference type="PANTHER" id="PTHR31001:SF89">
    <property type="entry name" value="ZN(2)-C6 FUNGAL-TYPE DOMAIN-CONTAINING PROTEIN"/>
    <property type="match status" value="1"/>
</dbReference>
<feature type="compositionally biased region" description="Low complexity" evidence="3">
    <location>
        <begin position="93"/>
        <end position="103"/>
    </location>
</feature>
<dbReference type="InterPro" id="IPR050613">
    <property type="entry name" value="Sec_Metabolite_Reg"/>
</dbReference>
<evidence type="ECO:0000256" key="2">
    <source>
        <dbReference type="ARBA" id="ARBA00023242"/>
    </source>
</evidence>